<dbReference type="CDD" id="cd04301">
    <property type="entry name" value="NAT_SF"/>
    <property type="match status" value="1"/>
</dbReference>
<dbReference type="InterPro" id="IPR016181">
    <property type="entry name" value="Acyl_CoA_acyltransferase"/>
</dbReference>
<dbReference type="PROSITE" id="PS51186">
    <property type="entry name" value="GNAT"/>
    <property type="match status" value="1"/>
</dbReference>
<accession>U5EV53</accession>
<name>U5EV53_9DIPT</name>
<dbReference type="PANTHER" id="PTHR20905:SF32">
    <property type="entry name" value="ARYLALKYLAMINE N-ACETYLTRANSFERASE-LIKE 7, ISOFORM A"/>
    <property type="match status" value="1"/>
</dbReference>
<dbReference type="Pfam" id="PF13508">
    <property type="entry name" value="Acetyltransf_7"/>
    <property type="match status" value="1"/>
</dbReference>
<protein>
    <recommendedName>
        <fullName evidence="1">N-acetyltransferase domain-containing protein</fullName>
    </recommendedName>
</protein>
<sequence length="238" mass="27430">MILQRPENIPYPSEWLHFKARDVNNDNLVDYVIKDVPEEHFKKAIEHMVLYFINDEPINVCLNMANDRLGIENFKTMWEHFLTKKCVLACYKVGSEEIVGLNFVGIEMQSPEKAKNFKSKNFDKLVKTMIYCSKQFDMYKNYGIDRYLTACGLSVHPNYRGRGIGEQILRARVPMCKALGVKATSTVFTGAASQRSAEKCGFEVKFEETYENLAKLGEDYSFPGVKEKIIKTMCMKIE</sequence>
<dbReference type="AlphaFoldDB" id="U5EV53"/>
<reference evidence="2" key="1">
    <citation type="journal article" date="2014" name="Insect Biochem. Mol. Biol.">
        <title>An insight into the sialome of the frog biting fly, Corethrella appendiculata.</title>
        <authorList>
            <person name="Ribeiro J.M.C."/>
            <person name="Chagas A.C."/>
            <person name="Pham V.M."/>
            <person name="Lounibos L.P."/>
            <person name="Calvo E."/>
        </authorList>
    </citation>
    <scope>NUCLEOTIDE SEQUENCE</scope>
    <source>
        <tissue evidence="2">Salivary glands</tissue>
    </source>
</reference>
<evidence type="ECO:0000313" key="2">
    <source>
        <dbReference type="EMBL" id="JAB56306.1"/>
    </source>
</evidence>
<proteinExistence type="evidence at transcript level"/>
<feature type="domain" description="N-acetyltransferase" evidence="1">
    <location>
        <begin position="142"/>
        <end position="223"/>
    </location>
</feature>
<dbReference type="PANTHER" id="PTHR20905">
    <property type="entry name" value="N-ACETYLTRANSFERASE-RELATED"/>
    <property type="match status" value="1"/>
</dbReference>
<organism evidence="2">
    <name type="scientific">Corethrella appendiculata</name>
    <dbReference type="NCBI Taxonomy" id="1370023"/>
    <lineage>
        <taxon>Eukaryota</taxon>
        <taxon>Metazoa</taxon>
        <taxon>Ecdysozoa</taxon>
        <taxon>Arthropoda</taxon>
        <taxon>Hexapoda</taxon>
        <taxon>Insecta</taxon>
        <taxon>Pterygota</taxon>
        <taxon>Neoptera</taxon>
        <taxon>Endopterygota</taxon>
        <taxon>Diptera</taxon>
        <taxon>Nematocera</taxon>
        <taxon>Culicoidea</taxon>
        <taxon>Chaoboridae</taxon>
        <taxon>Corethrella</taxon>
    </lineage>
</organism>
<dbReference type="EMBL" id="GANO01003565">
    <property type="protein sequence ID" value="JAB56306.1"/>
    <property type="molecule type" value="mRNA"/>
</dbReference>
<dbReference type="SUPFAM" id="SSF55729">
    <property type="entry name" value="Acyl-CoA N-acyltransferases (Nat)"/>
    <property type="match status" value="1"/>
</dbReference>
<dbReference type="InterPro" id="IPR000182">
    <property type="entry name" value="GNAT_dom"/>
</dbReference>
<dbReference type="GO" id="GO:0008080">
    <property type="term" value="F:N-acetyltransferase activity"/>
    <property type="evidence" value="ECO:0007669"/>
    <property type="project" value="TreeGrafter"/>
</dbReference>
<dbReference type="Gene3D" id="3.40.630.30">
    <property type="match status" value="1"/>
</dbReference>
<evidence type="ECO:0000259" key="1">
    <source>
        <dbReference type="PROSITE" id="PS51186"/>
    </source>
</evidence>